<dbReference type="GO" id="GO:0003700">
    <property type="term" value="F:DNA-binding transcription factor activity"/>
    <property type="evidence" value="ECO:0007669"/>
    <property type="project" value="InterPro"/>
</dbReference>
<dbReference type="Proteomes" id="UP000033489">
    <property type="component" value="Unassembled WGS sequence"/>
</dbReference>
<comment type="caution">
    <text evidence="7">The sequence shown here is derived from an EMBL/GenBank/DDBJ whole genome shotgun (WGS) entry which is preliminary data.</text>
</comment>
<dbReference type="PATRIC" id="fig|28037.216.peg.989"/>
<sequence>MLKQEKLDLILDIVNTKGTITVKEIMSRLDISDMTARRYLQELADKDLLVRVHGGAEKLRSGSLLANERSNIEKQGLQIAEKQEIARFAGHLVEERETIFIGPGTTLEFFARELPIDNIRVVTNSLPVFIILNERKLTDLILIGGNYREITGAFVGTLTLQDIESLQFSKAFVSCNGIKDHAIATFSEDEGDVQKLALNNANKKILLADHSKFDKFDFYTFYNIADIDTIISDSKLSDENLKALSKQTKIIKSTP</sequence>
<dbReference type="InterPro" id="IPR050313">
    <property type="entry name" value="Carb_Metab_HTH_regulators"/>
</dbReference>
<dbReference type="InterPro" id="IPR036390">
    <property type="entry name" value="WH_DNA-bd_sf"/>
</dbReference>
<reference evidence="7 8" key="1">
    <citation type="submission" date="2015-02" db="EMBL/GenBank/DDBJ databases">
        <title>Evolution of amylase-binding proteins of oral streptococcal species.</title>
        <authorList>
            <person name="Haase E.M."/>
        </authorList>
    </citation>
    <scope>NUCLEOTIDE SEQUENCE [LARGE SCALE GENOMIC DNA]</scope>
    <source>
        <strain evidence="7 8">UC921A</strain>
    </source>
</reference>
<dbReference type="InterPro" id="IPR037171">
    <property type="entry name" value="NagB/RpiA_transferase-like"/>
</dbReference>
<organism evidence="7 8">
    <name type="scientific">Streptococcus infantis</name>
    <dbReference type="NCBI Taxonomy" id="68892"/>
    <lineage>
        <taxon>Bacteria</taxon>
        <taxon>Bacillati</taxon>
        <taxon>Bacillota</taxon>
        <taxon>Bacilli</taxon>
        <taxon>Lactobacillales</taxon>
        <taxon>Streptococcaceae</taxon>
        <taxon>Streptococcus</taxon>
    </lineage>
</organism>
<dbReference type="AlphaFoldDB" id="A0A0F2DYJ4"/>
<evidence type="ECO:0000313" key="8">
    <source>
        <dbReference type="Proteomes" id="UP000033489"/>
    </source>
</evidence>
<accession>A0A0F2DYJ4</accession>
<evidence type="ECO:0000256" key="2">
    <source>
        <dbReference type="ARBA" id="ARBA00022491"/>
    </source>
</evidence>
<dbReference type="EMBL" id="JYGT01000008">
    <property type="protein sequence ID" value="KJQ75264.1"/>
    <property type="molecule type" value="Genomic_DNA"/>
</dbReference>
<dbReference type="SMART" id="SM01134">
    <property type="entry name" value="DeoRC"/>
    <property type="match status" value="1"/>
</dbReference>
<dbReference type="PANTHER" id="PTHR30363:SF4">
    <property type="entry name" value="GLYCEROL-3-PHOSPHATE REGULON REPRESSOR"/>
    <property type="match status" value="1"/>
</dbReference>
<gene>
    <name evidence="7" type="primary">lacR</name>
    <name evidence="7" type="ORF">TZ94_01026</name>
</gene>
<dbReference type="InterPro" id="IPR014036">
    <property type="entry name" value="DeoR-like_C"/>
</dbReference>
<dbReference type="Gene3D" id="1.10.10.10">
    <property type="entry name" value="Winged helix-like DNA-binding domain superfamily/Winged helix DNA-binding domain"/>
    <property type="match status" value="1"/>
</dbReference>
<proteinExistence type="predicted"/>
<dbReference type="Pfam" id="PF08220">
    <property type="entry name" value="HTH_DeoR"/>
    <property type="match status" value="1"/>
</dbReference>
<dbReference type="RefSeq" id="WP_045614932.1">
    <property type="nucleotide sequence ID" value="NZ_JASHGR010000002.1"/>
</dbReference>
<keyword evidence="3" id="KW-0805">Transcription regulation</keyword>
<dbReference type="InterPro" id="IPR036388">
    <property type="entry name" value="WH-like_DNA-bd_sf"/>
</dbReference>
<feature type="domain" description="HTH deoR-type" evidence="6">
    <location>
        <begin position="3"/>
        <end position="58"/>
    </location>
</feature>
<dbReference type="SUPFAM" id="SSF100950">
    <property type="entry name" value="NagB/RpiA/CoA transferase-like"/>
    <property type="match status" value="1"/>
</dbReference>
<dbReference type="SUPFAM" id="SSF46785">
    <property type="entry name" value="Winged helix' DNA-binding domain"/>
    <property type="match status" value="1"/>
</dbReference>
<dbReference type="PROSITE" id="PS51000">
    <property type="entry name" value="HTH_DEOR_2"/>
    <property type="match status" value="1"/>
</dbReference>
<dbReference type="PANTHER" id="PTHR30363">
    <property type="entry name" value="HTH-TYPE TRANSCRIPTIONAL REGULATOR SRLR-RELATED"/>
    <property type="match status" value="1"/>
</dbReference>
<comment type="function">
    <text evidence="5">Repressor of the lactose catabolism operon. Galactose-6-phosphate is the inducer.</text>
</comment>
<keyword evidence="2" id="KW-0678">Repressor</keyword>
<dbReference type="InterPro" id="IPR001034">
    <property type="entry name" value="DeoR_HTH"/>
</dbReference>
<protein>
    <recommendedName>
        <fullName evidence="1">Lactose phosphotransferase system repressor</fullName>
    </recommendedName>
</protein>
<dbReference type="SMART" id="SM00420">
    <property type="entry name" value="HTH_DEOR"/>
    <property type="match status" value="1"/>
</dbReference>
<evidence type="ECO:0000256" key="3">
    <source>
        <dbReference type="ARBA" id="ARBA00023015"/>
    </source>
</evidence>
<evidence type="ECO:0000259" key="6">
    <source>
        <dbReference type="PROSITE" id="PS51000"/>
    </source>
</evidence>
<evidence type="ECO:0000256" key="4">
    <source>
        <dbReference type="ARBA" id="ARBA00023163"/>
    </source>
</evidence>
<evidence type="ECO:0000313" key="7">
    <source>
        <dbReference type="EMBL" id="KJQ75264.1"/>
    </source>
</evidence>
<evidence type="ECO:0000256" key="5">
    <source>
        <dbReference type="ARBA" id="ARBA00024937"/>
    </source>
</evidence>
<evidence type="ECO:0000256" key="1">
    <source>
        <dbReference type="ARBA" id="ARBA00021390"/>
    </source>
</evidence>
<dbReference type="Pfam" id="PF00455">
    <property type="entry name" value="DeoRC"/>
    <property type="match status" value="1"/>
</dbReference>
<dbReference type="Gene3D" id="3.40.50.1360">
    <property type="match status" value="1"/>
</dbReference>
<keyword evidence="4" id="KW-0804">Transcription</keyword>
<dbReference type="OrthoDB" id="9798651at2"/>
<name>A0A0F2DYJ4_9STRE</name>
<dbReference type="PRINTS" id="PR00037">
    <property type="entry name" value="HTHLACR"/>
</dbReference>